<dbReference type="GO" id="GO:0005739">
    <property type="term" value="C:mitochondrion"/>
    <property type="evidence" value="ECO:0007669"/>
    <property type="project" value="TreeGrafter"/>
</dbReference>
<dbReference type="GO" id="GO:0016787">
    <property type="term" value="F:hydrolase activity"/>
    <property type="evidence" value="ECO:0007669"/>
    <property type="project" value="InterPro"/>
</dbReference>
<reference evidence="7 8" key="1">
    <citation type="submission" date="2020-09" db="EMBL/GenBank/DDBJ databases">
        <title>De no assembly of potato wild relative species, Solanum commersonii.</title>
        <authorList>
            <person name="Cho K."/>
        </authorList>
    </citation>
    <scope>NUCLEOTIDE SEQUENCE [LARGE SCALE GENOMIC DNA]</scope>
    <source>
        <strain evidence="7">LZ3.2</strain>
        <tissue evidence="7">Leaf</tissue>
    </source>
</reference>
<comment type="caution">
    <text evidence="7">The sequence shown here is derived from an EMBL/GenBank/DDBJ whole genome shotgun (WGS) entry which is preliminary data.</text>
</comment>
<dbReference type="GO" id="GO:0005524">
    <property type="term" value="F:ATP binding"/>
    <property type="evidence" value="ECO:0007669"/>
    <property type="project" value="UniProtKB-KW"/>
</dbReference>
<evidence type="ECO:0000256" key="4">
    <source>
        <dbReference type="ARBA" id="ARBA00022741"/>
    </source>
</evidence>
<dbReference type="AlphaFoldDB" id="A0A9J6B0N9"/>
<dbReference type="GO" id="GO:0052381">
    <property type="term" value="F:tRNA dimethylallyltransferase activity"/>
    <property type="evidence" value="ECO:0007669"/>
    <property type="project" value="TreeGrafter"/>
</dbReference>
<evidence type="ECO:0000313" key="8">
    <source>
        <dbReference type="Proteomes" id="UP000824120"/>
    </source>
</evidence>
<evidence type="ECO:0000313" key="7">
    <source>
        <dbReference type="EMBL" id="KAG5629927.1"/>
    </source>
</evidence>
<evidence type="ECO:0000256" key="1">
    <source>
        <dbReference type="ARBA" id="ARBA00005842"/>
    </source>
</evidence>
<protein>
    <recommendedName>
        <fullName evidence="6">Helicase/UvrB N-terminal domain-containing protein</fullName>
    </recommendedName>
</protein>
<dbReference type="InterPro" id="IPR027417">
    <property type="entry name" value="P-loop_NTPase"/>
</dbReference>
<dbReference type="PANTHER" id="PTHR11088">
    <property type="entry name" value="TRNA DIMETHYLALLYLTRANSFERASE"/>
    <property type="match status" value="1"/>
</dbReference>
<keyword evidence="3" id="KW-0203">Cytokinin biosynthesis</keyword>
<keyword evidence="2" id="KW-0808">Transferase</keyword>
<evidence type="ECO:0000259" key="6">
    <source>
        <dbReference type="Pfam" id="PF04851"/>
    </source>
</evidence>
<dbReference type="PANTHER" id="PTHR11088:SF73">
    <property type="entry name" value="PHOSPHORIBULOKINASE_URIDINE KINASE DOMAIN-CONTAINING PROTEIN"/>
    <property type="match status" value="1"/>
</dbReference>
<dbReference type="GO" id="GO:0009691">
    <property type="term" value="P:cytokinin biosynthetic process"/>
    <property type="evidence" value="ECO:0007669"/>
    <property type="project" value="UniProtKB-KW"/>
</dbReference>
<dbReference type="Gene3D" id="3.40.50.300">
    <property type="entry name" value="P-loop containing nucleotide triphosphate hydrolases"/>
    <property type="match status" value="1"/>
</dbReference>
<sequence length="109" mass="12514">MWLVPHIIATDVFKYYRKEVVDEVWRNTAKLNTFINNNNKKVVLIKGATGTGKSHLSVDVVTHFRGEVINSNKMQVYKGLDIVTNKIAHAEKQNVKFNQIQTSRPKISF</sequence>
<dbReference type="Proteomes" id="UP000824120">
    <property type="component" value="Chromosome 1"/>
</dbReference>
<keyword evidence="5" id="KW-0067">ATP-binding</keyword>
<feature type="domain" description="Helicase/UvrB N-terminal" evidence="6">
    <location>
        <begin position="14"/>
        <end position="82"/>
    </location>
</feature>
<proteinExistence type="inferred from homology"/>
<name>A0A9J6B0N9_SOLCO</name>
<keyword evidence="4" id="KW-0547">Nucleotide-binding</keyword>
<gene>
    <name evidence="7" type="ORF">H5410_001644</name>
</gene>
<dbReference type="Pfam" id="PF04851">
    <property type="entry name" value="ResIII"/>
    <property type="match status" value="1"/>
</dbReference>
<dbReference type="InterPro" id="IPR039657">
    <property type="entry name" value="Dimethylallyltransferase"/>
</dbReference>
<dbReference type="OrthoDB" id="775260at2759"/>
<keyword evidence="8" id="KW-1185">Reference proteome</keyword>
<evidence type="ECO:0000256" key="2">
    <source>
        <dbReference type="ARBA" id="ARBA00022679"/>
    </source>
</evidence>
<accession>A0A9J6B0N9</accession>
<evidence type="ECO:0000256" key="3">
    <source>
        <dbReference type="ARBA" id="ARBA00022712"/>
    </source>
</evidence>
<dbReference type="EMBL" id="JACXVP010000001">
    <property type="protein sequence ID" value="KAG5629927.1"/>
    <property type="molecule type" value="Genomic_DNA"/>
</dbReference>
<comment type="similarity">
    <text evidence="1">Belongs to the IPP transferase family.</text>
</comment>
<dbReference type="InterPro" id="IPR006935">
    <property type="entry name" value="Helicase/UvrB_N"/>
</dbReference>
<dbReference type="GO" id="GO:0003677">
    <property type="term" value="F:DNA binding"/>
    <property type="evidence" value="ECO:0007669"/>
    <property type="project" value="InterPro"/>
</dbReference>
<dbReference type="GO" id="GO:0006400">
    <property type="term" value="P:tRNA modification"/>
    <property type="evidence" value="ECO:0007669"/>
    <property type="project" value="TreeGrafter"/>
</dbReference>
<organism evidence="7 8">
    <name type="scientific">Solanum commersonii</name>
    <name type="common">Commerson's wild potato</name>
    <name type="synonym">Commerson's nightshade</name>
    <dbReference type="NCBI Taxonomy" id="4109"/>
    <lineage>
        <taxon>Eukaryota</taxon>
        <taxon>Viridiplantae</taxon>
        <taxon>Streptophyta</taxon>
        <taxon>Embryophyta</taxon>
        <taxon>Tracheophyta</taxon>
        <taxon>Spermatophyta</taxon>
        <taxon>Magnoliopsida</taxon>
        <taxon>eudicotyledons</taxon>
        <taxon>Gunneridae</taxon>
        <taxon>Pentapetalae</taxon>
        <taxon>asterids</taxon>
        <taxon>lamiids</taxon>
        <taxon>Solanales</taxon>
        <taxon>Solanaceae</taxon>
        <taxon>Solanoideae</taxon>
        <taxon>Solaneae</taxon>
        <taxon>Solanum</taxon>
    </lineage>
</organism>
<evidence type="ECO:0000256" key="5">
    <source>
        <dbReference type="ARBA" id="ARBA00022840"/>
    </source>
</evidence>